<dbReference type="Gene3D" id="3.40.50.1820">
    <property type="entry name" value="alpha/beta hydrolase"/>
    <property type="match status" value="1"/>
</dbReference>
<dbReference type="RefSeq" id="WP_089220250.1">
    <property type="nucleotide sequence ID" value="NZ_FZOS01000016.1"/>
</dbReference>
<reference evidence="4" key="1">
    <citation type="submission" date="2017-06" db="EMBL/GenBank/DDBJ databases">
        <authorList>
            <person name="Varghese N."/>
            <person name="Submissions S."/>
        </authorList>
    </citation>
    <scope>NUCLEOTIDE SEQUENCE [LARGE SCALE GENOMIC DNA]</scope>
    <source>
        <strain evidence="4">LNB2</strain>
    </source>
</reference>
<dbReference type="Proteomes" id="UP000198281">
    <property type="component" value="Unassembled WGS sequence"/>
</dbReference>
<dbReference type="PANTHER" id="PTHR43798:SF31">
    <property type="entry name" value="AB HYDROLASE SUPERFAMILY PROTEIN YCLE"/>
    <property type="match status" value="1"/>
</dbReference>
<dbReference type="InterPro" id="IPR029058">
    <property type="entry name" value="AB_hydrolase_fold"/>
</dbReference>
<keyword evidence="1" id="KW-0378">Hydrolase</keyword>
<dbReference type="OrthoDB" id="9804723at2"/>
<proteinExistence type="predicted"/>
<sequence>MAVSETRTITTPDVRFSVRVRGDGPAVLFVHGFGGDAASWEALWQALPAGRTYIAPDLRGFGQSVATGDDAFSHTNDLAALLDGLGIERCDLVGLSMGGAIALNFAIRFPRRVHRLALVSPAMTAWEWSDEWRSLWHVITRAARAGDMAEAKRLWGQHPLFVSTRESAAAAMLADEILRFSGVQWVEDRQEAALPDVERLHEIDRPILLLSGGRDMADFRLIADIIAASAAHVTRRDRADLGHLLHMEDPHWCAGQLAAFWAAG</sequence>
<organism evidence="3 4">
    <name type="scientific">Edaphosphingomonas laterariae</name>
    <dbReference type="NCBI Taxonomy" id="861865"/>
    <lineage>
        <taxon>Bacteria</taxon>
        <taxon>Pseudomonadati</taxon>
        <taxon>Pseudomonadota</taxon>
        <taxon>Alphaproteobacteria</taxon>
        <taxon>Sphingomonadales</taxon>
        <taxon>Rhizorhabdaceae</taxon>
        <taxon>Edaphosphingomonas</taxon>
    </lineage>
</organism>
<accession>A0A239HCA9</accession>
<evidence type="ECO:0000313" key="4">
    <source>
        <dbReference type="Proteomes" id="UP000198281"/>
    </source>
</evidence>
<gene>
    <name evidence="3" type="ORF">SAMN06295912_11645</name>
</gene>
<dbReference type="GO" id="GO:0016020">
    <property type="term" value="C:membrane"/>
    <property type="evidence" value="ECO:0007669"/>
    <property type="project" value="TreeGrafter"/>
</dbReference>
<dbReference type="SUPFAM" id="SSF53474">
    <property type="entry name" value="alpha/beta-Hydrolases"/>
    <property type="match status" value="1"/>
</dbReference>
<dbReference type="EMBL" id="FZOS01000016">
    <property type="protein sequence ID" value="SNS79066.1"/>
    <property type="molecule type" value="Genomic_DNA"/>
</dbReference>
<protein>
    <submittedName>
        <fullName evidence="3">Pimeloyl-ACP methyl ester carboxylesterase</fullName>
    </submittedName>
</protein>
<feature type="domain" description="AB hydrolase-1" evidence="2">
    <location>
        <begin position="25"/>
        <end position="250"/>
    </location>
</feature>
<evidence type="ECO:0000256" key="1">
    <source>
        <dbReference type="ARBA" id="ARBA00022801"/>
    </source>
</evidence>
<dbReference type="GO" id="GO:0016787">
    <property type="term" value="F:hydrolase activity"/>
    <property type="evidence" value="ECO:0007669"/>
    <property type="project" value="UniProtKB-KW"/>
</dbReference>
<dbReference type="PANTHER" id="PTHR43798">
    <property type="entry name" value="MONOACYLGLYCEROL LIPASE"/>
    <property type="match status" value="1"/>
</dbReference>
<evidence type="ECO:0000259" key="2">
    <source>
        <dbReference type="Pfam" id="PF00561"/>
    </source>
</evidence>
<dbReference type="InterPro" id="IPR050266">
    <property type="entry name" value="AB_hydrolase_sf"/>
</dbReference>
<dbReference type="InterPro" id="IPR000073">
    <property type="entry name" value="AB_hydrolase_1"/>
</dbReference>
<dbReference type="AlphaFoldDB" id="A0A239HCA9"/>
<evidence type="ECO:0000313" key="3">
    <source>
        <dbReference type="EMBL" id="SNS79066.1"/>
    </source>
</evidence>
<keyword evidence="4" id="KW-1185">Reference proteome</keyword>
<dbReference type="Pfam" id="PF00561">
    <property type="entry name" value="Abhydrolase_1"/>
    <property type="match status" value="1"/>
</dbReference>
<name>A0A239HCA9_9SPHN</name>
<dbReference type="PRINTS" id="PR00111">
    <property type="entry name" value="ABHYDROLASE"/>
</dbReference>